<dbReference type="AlphaFoldDB" id="A0A917I210"/>
<organism evidence="1 2">
    <name type="scientific">Parapedobacter pyrenivorans</name>
    <dbReference type="NCBI Taxonomy" id="1305674"/>
    <lineage>
        <taxon>Bacteria</taxon>
        <taxon>Pseudomonadati</taxon>
        <taxon>Bacteroidota</taxon>
        <taxon>Sphingobacteriia</taxon>
        <taxon>Sphingobacteriales</taxon>
        <taxon>Sphingobacteriaceae</taxon>
        <taxon>Parapedobacter</taxon>
    </lineage>
</organism>
<proteinExistence type="predicted"/>
<name>A0A917I210_9SPHI</name>
<dbReference type="RefSeq" id="WP_188508504.1">
    <property type="nucleotide sequence ID" value="NZ_BMER01000007.1"/>
</dbReference>
<protein>
    <submittedName>
        <fullName evidence="1">Uncharacterized protein</fullName>
    </submittedName>
</protein>
<reference evidence="1" key="2">
    <citation type="submission" date="2020-09" db="EMBL/GenBank/DDBJ databases">
        <authorList>
            <person name="Sun Q."/>
            <person name="Zhou Y."/>
        </authorList>
    </citation>
    <scope>NUCLEOTIDE SEQUENCE</scope>
    <source>
        <strain evidence="1">CGMCC 1.12195</strain>
    </source>
</reference>
<accession>A0A917I210</accession>
<sequence>MGKLMDGIHGHVQGQVGGVVFYTANGQNIARSLPRTPRKKRKPTALQALQRERFKVVQEWLRPLLRVVKVGFGKYAPPQTGHNAAMSYNLTHAVVYNEEESRYEINPAAFAFSGGPLPAPMEAIATQNGNQVHFSWKNPGGRDIRYTTRTMLVLYKLGGNFCHYKTYGHTAGRGEDFLNVKGYYLPGDTCHAYMAFIDEETGAVSDSVYAGRILLGNFES</sequence>
<reference evidence="1" key="1">
    <citation type="journal article" date="2014" name="Int. J. Syst. Evol. Microbiol.">
        <title>Complete genome sequence of Corynebacterium casei LMG S-19264T (=DSM 44701T), isolated from a smear-ripened cheese.</title>
        <authorList>
            <consortium name="US DOE Joint Genome Institute (JGI-PGF)"/>
            <person name="Walter F."/>
            <person name="Albersmeier A."/>
            <person name="Kalinowski J."/>
            <person name="Ruckert C."/>
        </authorList>
    </citation>
    <scope>NUCLEOTIDE SEQUENCE</scope>
    <source>
        <strain evidence="1">CGMCC 1.12195</strain>
    </source>
</reference>
<dbReference type="InterPro" id="IPR046233">
    <property type="entry name" value="DUF6266"/>
</dbReference>
<dbReference type="Proteomes" id="UP000660862">
    <property type="component" value="Unassembled WGS sequence"/>
</dbReference>
<evidence type="ECO:0000313" key="1">
    <source>
        <dbReference type="EMBL" id="GGH04631.1"/>
    </source>
</evidence>
<keyword evidence="2" id="KW-1185">Reference proteome</keyword>
<dbReference type="Pfam" id="PF19781">
    <property type="entry name" value="DUF6266"/>
    <property type="match status" value="1"/>
</dbReference>
<evidence type="ECO:0000313" key="2">
    <source>
        <dbReference type="Proteomes" id="UP000660862"/>
    </source>
</evidence>
<dbReference type="EMBL" id="BMER01000007">
    <property type="protein sequence ID" value="GGH04631.1"/>
    <property type="molecule type" value="Genomic_DNA"/>
</dbReference>
<comment type="caution">
    <text evidence="1">The sequence shown here is derived from an EMBL/GenBank/DDBJ whole genome shotgun (WGS) entry which is preliminary data.</text>
</comment>
<gene>
    <name evidence="1" type="ORF">GCM10007415_46180</name>
</gene>